<gene>
    <name evidence="2" type="ORF">METZ01_LOCUS363429</name>
</gene>
<dbReference type="Gene3D" id="3.30.70.1060">
    <property type="entry name" value="Dimeric alpha+beta barrel"/>
    <property type="match status" value="1"/>
</dbReference>
<proteinExistence type="predicted"/>
<dbReference type="InterPro" id="IPR005545">
    <property type="entry name" value="YCII"/>
</dbReference>
<sequence length="60" mass="6469">MYFVIHAIDRSDAGTLRGRTRPAHLDYLGGFDILFGGPMLDDDGAMCGSLIVVQAEDRAA</sequence>
<dbReference type="Pfam" id="PF03795">
    <property type="entry name" value="YCII"/>
    <property type="match status" value="1"/>
</dbReference>
<feature type="domain" description="YCII-related" evidence="1">
    <location>
        <begin position="1"/>
        <end position="60"/>
    </location>
</feature>
<dbReference type="SUPFAM" id="SSF54909">
    <property type="entry name" value="Dimeric alpha+beta barrel"/>
    <property type="match status" value="1"/>
</dbReference>
<dbReference type="InterPro" id="IPR011008">
    <property type="entry name" value="Dimeric_a/b-barrel"/>
</dbReference>
<accession>A0A382SM84</accession>
<name>A0A382SM84_9ZZZZ</name>
<organism evidence="2">
    <name type="scientific">marine metagenome</name>
    <dbReference type="NCBI Taxonomy" id="408172"/>
    <lineage>
        <taxon>unclassified sequences</taxon>
        <taxon>metagenomes</taxon>
        <taxon>ecological metagenomes</taxon>
    </lineage>
</organism>
<dbReference type="AlphaFoldDB" id="A0A382SM84"/>
<evidence type="ECO:0000313" key="2">
    <source>
        <dbReference type="EMBL" id="SVD10575.1"/>
    </source>
</evidence>
<reference evidence="2" key="1">
    <citation type="submission" date="2018-05" db="EMBL/GenBank/DDBJ databases">
        <authorList>
            <person name="Lanie J.A."/>
            <person name="Ng W.-L."/>
            <person name="Kazmierczak K.M."/>
            <person name="Andrzejewski T.M."/>
            <person name="Davidsen T.M."/>
            <person name="Wayne K.J."/>
            <person name="Tettelin H."/>
            <person name="Glass J.I."/>
            <person name="Rusch D."/>
            <person name="Podicherti R."/>
            <person name="Tsui H.-C.T."/>
            <person name="Winkler M.E."/>
        </authorList>
    </citation>
    <scope>NUCLEOTIDE SEQUENCE</scope>
</reference>
<evidence type="ECO:0000259" key="1">
    <source>
        <dbReference type="Pfam" id="PF03795"/>
    </source>
</evidence>
<protein>
    <recommendedName>
        <fullName evidence="1">YCII-related domain-containing protein</fullName>
    </recommendedName>
</protein>
<feature type="non-terminal residue" evidence="2">
    <location>
        <position position="60"/>
    </location>
</feature>
<dbReference type="EMBL" id="UINC01129879">
    <property type="protein sequence ID" value="SVD10575.1"/>
    <property type="molecule type" value="Genomic_DNA"/>
</dbReference>